<evidence type="ECO:0000259" key="6">
    <source>
        <dbReference type="Pfam" id="PF07298"/>
    </source>
</evidence>
<feature type="transmembrane region" description="Helical" evidence="5">
    <location>
        <begin position="124"/>
        <end position="143"/>
    </location>
</feature>
<feature type="transmembrane region" description="Helical" evidence="5">
    <location>
        <begin position="35"/>
        <end position="53"/>
    </location>
</feature>
<dbReference type="EMBL" id="JAZDRO010000004">
    <property type="protein sequence ID" value="MEE2567160.1"/>
    <property type="molecule type" value="Genomic_DNA"/>
</dbReference>
<keyword evidence="3 5" id="KW-1133">Transmembrane helix</keyword>
<keyword evidence="2 5" id="KW-0812">Transmembrane</keyword>
<gene>
    <name evidence="7" type="ORF">V0U35_10780</name>
</gene>
<comment type="caution">
    <text evidence="7">The sequence shown here is derived from an EMBL/GenBank/DDBJ whole genome shotgun (WGS) entry which is preliminary data.</text>
</comment>
<feature type="transmembrane region" description="Helical" evidence="5">
    <location>
        <begin position="74"/>
        <end position="92"/>
    </location>
</feature>
<dbReference type="InterPro" id="IPR009915">
    <property type="entry name" value="NnrU_dom"/>
</dbReference>
<evidence type="ECO:0000256" key="3">
    <source>
        <dbReference type="ARBA" id="ARBA00022989"/>
    </source>
</evidence>
<evidence type="ECO:0000256" key="1">
    <source>
        <dbReference type="ARBA" id="ARBA00004141"/>
    </source>
</evidence>
<protein>
    <submittedName>
        <fullName evidence="7">NnrU family protein</fullName>
    </submittedName>
</protein>
<feature type="transmembrane region" description="Helical" evidence="5">
    <location>
        <begin position="158"/>
        <end position="181"/>
    </location>
</feature>
<evidence type="ECO:0000256" key="2">
    <source>
        <dbReference type="ARBA" id="ARBA00022692"/>
    </source>
</evidence>
<evidence type="ECO:0000256" key="5">
    <source>
        <dbReference type="SAM" id="Phobius"/>
    </source>
</evidence>
<feature type="domain" description="NnrU" evidence="6">
    <location>
        <begin position="3"/>
        <end position="182"/>
    </location>
</feature>
<keyword evidence="8" id="KW-1185">Reference proteome</keyword>
<dbReference type="RefSeq" id="WP_330196720.1">
    <property type="nucleotide sequence ID" value="NZ_JAZDRO010000004.1"/>
</dbReference>
<name>A0ABU7M184_9PROT</name>
<evidence type="ECO:0000313" key="8">
    <source>
        <dbReference type="Proteomes" id="UP001310692"/>
    </source>
</evidence>
<accession>A0ABU7M184</accession>
<proteinExistence type="predicted"/>
<reference evidence="7 8" key="1">
    <citation type="submission" date="2024-01" db="EMBL/GenBank/DDBJ databases">
        <title>Hyphobacterium bacterium isolated from marine sediment.</title>
        <authorList>
            <person name="Zhao S."/>
        </authorList>
    </citation>
    <scope>NUCLEOTIDE SEQUENCE [LARGE SCALE GENOMIC DNA]</scope>
    <source>
        <strain evidence="7 8">Y60-23</strain>
    </source>
</reference>
<organism evidence="7 8">
    <name type="scientific">Hyphobacterium marinum</name>
    <dbReference type="NCBI Taxonomy" id="3116574"/>
    <lineage>
        <taxon>Bacteria</taxon>
        <taxon>Pseudomonadati</taxon>
        <taxon>Pseudomonadota</taxon>
        <taxon>Alphaproteobacteria</taxon>
        <taxon>Maricaulales</taxon>
        <taxon>Maricaulaceae</taxon>
        <taxon>Hyphobacterium</taxon>
    </lineage>
</organism>
<comment type="subcellular location">
    <subcellularLocation>
        <location evidence="1">Membrane</location>
        <topology evidence="1">Multi-pass membrane protein</topology>
    </subcellularLocation>
</comment>
<keyword evidence="4 5" id="KW-0472">Membrane</keyword>
<dbReference type="Pfam" id="PF07298">
    <property type="entry name" value="NnrU"/>
    <property type="match status" value="1"/>
</dbReference>
<evidence type="ECO:0000256" key="4">
    <source>
        <dbReference type="ARBA" id="ARBA00023136"/>
    </source>
</evidence>
<dbReference type="Proteomes" id="UP001310692">
    <property type="component" value="Unassembled WGS sequence"/>
</dbReference>
<sequence>MVMLITGLALFLGMHSVSLIPGLRALFARAIGEGGYKLIYTVLSVVGLALIIFGKIQAHPTPNLYYPEEWTRTLALFAIPLSLILLAAAYTPSHIRKVLRHPMLLAVFIWSGTHLMANGEQASVVLFASFFAWSGLSLIAAYIRGGGKPAPKGWGGDVTAIVAGALVSAIFARLHPILFGVDIIG</sequence>
<evidence type="ECO:0000313" key="7">
    <source>
        <dbReference type="EMBL" id="MEE2567160.1"/>
    </source>
</evidence>